<comment type="caution">
    <text evidence="6">The sequence shown here is derived from an EMBL/GenBank/DDBJ whole genome shotgun (WGS) entry which is preliminary data.</text>
</comment>
<proteinExistence type="predicted"/>
<evidence type="ECO:0000313" key="6">
    <source>
        <dbReference type="EMBL" id="KAJ2785668.1"/>
    </source>
</evidence>
<keyword evidence="2 5" id="KW-0812">Transmembrane</keyword>
<evidence type="ECO:0000256" key="5">
    <source>
        <dbReference type="SAM" id="Phobius"/>
    </source>
</evidence>
<dbReference type="OrthoDB" id="419711at2759"/>
<evidence type="ECO:0000256" key="1">
    <source>
        <dbReference type="ARBA" id="ARBA00004127"/>
    </source>
</evidence>
<feature type="transmembrane region" description="Helical" evidence="5">
    <location>
        <begin position="218"/>
        <end position="238"/>
    </location>
</feature>
<dbReference type="Pfam" id="PF04750">
    <property type="entry name" value="Far-17a_AIG1"/>
    <property type="match status" value="1"/>
</dbReference>
<reference evidence="6" key="1">
    <citation type="submission" date="2022-07" db="EMBL/GenBank/DDBJ databases">
        <title>Phylogenomic reconstructions and comparative analyses of Kickxellomycotina fungi.</title>
        <authorList>
            <person name="Reynolds N.K."/>
            <person name="Stajich J.E."/>
            <person name="Barry K."/>
            <person name="Grigoriev I.V."/>
            <person name="Crous P."/>
            <person name="Smith M.E."/>
        </authorList>
    </citation>
    <scope>NUCLEOTIDE SEQUENCE</scope>
    <source>
        <strain evidence="6">NBRC 105414</strain>
    </source>
</reference>
<keyword evidence="7" id="KW-1185">Reference proteome</keyword>
<feature type="transmembrane region" description="Helical" evidence="5">
    <location>
        <begin position="179"/>
        <end position="198"/>
    </location>
</feature>
<dbReference type="PANTHER" id="PTHR12242:SF1">
    <property type="entry name" value="MYND-TYPE DOMAIN-CONTAINING PROTEIN"/>
    <property type="match status" value="1"/>
</dbReference>
<evidence type="ECO:0000256" key="3">
    <source>
        <dbReference type="ARBA" id="ARBA00022989"/>
    </source>
</evidence>
<dbReference type="AlphaFoldDB" id="A0A9W8LM75"/>
<keyword evidence="4 5" id="KW-0472">Membrane</keyword>
<feature type="transmembrane region" description="Helical" evidence="5">
    <location>
        <begin position="37"/>
        <end position="58"/>
    </location>
</feature>
<feature type="transmembrane region" description="Helical" evidence="5">
    <location>
        <begin position="114"/>
        <end position="139"/>
    </location>
</feature>
<dbReference type="GO" id="GO:0012505">
    <property type="term" value="C:endomembrane system"/>
    <property type="evidence" value="ECO:0007669"/>
    <property type="project" value="UniProtKB-SubCell"/>
</dbReference>
<gene>
    <name evidence="6" type="ORF">H4R18_000359</name>
</gene>
<protein>
    <recommendedName>
        <fullName evidence="8">FAR-17a/AIG1-like protein</fullName>
    </recommendedName>
</protein>
<dbReference type="GO" id="GO:0016020">
    <property type="term" value="C:membrane"/>
    <property type="evidence" value="ECO:0007669"/>
    <property type="project" value="InterPro"/>
</dbReference>
<sequence>MDAPPLRLATDVGVWRAWRLHTLDARRVGAARVGGSAALAGLRAVLLAYTLVVWAAAIQDDAERGRLGGHFAYLTHLCYTGLVVYLLSSLVHAVDMWRRGAPALFAGMPPALRLAHWLLFESVLTFAVLVSALYWSLLYRPEYLRTAKERWLTVSVHAANTAAVAADAAAGAMTLSPHWTHPLTLCAIGALYLALAYLNRAVRGWFPYDFIDYDKHGWVVAPIVAGIMAGFVAVYYAICAAQTLLDRVAPPHLVSEPLPACSSAMVATTRTARS</sequence>
<evidence type="ECO:0000256" key="4">
    <source>
        <dbReference type="ARBA" id="ARBA00023136"/>
    </source>
</evidence>
<comment type="subcellular location">
    <subcellularLocation>
        <location evidence="1">Endomembrane system</location>
        <topology evidence="1">Multi-pass membrane protein</topology>
    </subcellularLocation>
</comment>
<accession>A0A9W8LM75</accession>
<evidence type="ECO:0000313" key="7">
    <source>
        <dbReference type="Proteomes" id="UP001140217"/>
    </source>
</evidence>
<evidence type="ECO:0000256" key="2">
    <source>
        <dbReference type="ARBA" id="ARBA00022692"/>
    </source>
</evidence>
<evidence type="ECO:0008006" key="8">
    <source>
        <dbReference type="Google" id="ProtNLM"/>
    </source>
</evidence>
<feature type="transmembrane region" description="Helical" evidence="5">
    <location>
        <begin position="70"/>
        <end position="94"/>
    </location>
</feature>
<dbReference type="EMBL" id="JANBUL010000008">
    <property type="protein sequence ID" value="KAJ2785668.1"/>
    <property type="molecule type" value="Genomic_DNA"/>
</dbReference>
<keyword evidence="3 5" id="KW-1133">Transmembrane helix</keyword>
<dbReference type="PANTHER" id="PTHR12242">
    <property type="entry name" value="OS02G0130600 PROTEIN-RELATED"/>
    <property type="match status" value="1"/>
</dbReference>
<name>A0A9W8LM75_9FUNG</name>
<dbReference type="InterPro" id="IPR006838">
    <property type="entry name" value="ADTRP_AIG1"/>
</dbReference>
<dbReference type="Proteomes" id="UP001140217">
    <property type="component" value="Unassembled WGS sequence"/>
</dbReference>
<organism evidence="6 7">
    <name type="scientific">Coemansia javaensis</name>
    <dbReference type="NCBI Taxonomy" id="2761396"/>
    <lineage>
        <taxon>Eukaryota</taxon>
        <taxon>Fungi</taxon>
        <taxon>Fungi incertae sedis</taxon>
        <taxon>Zoopagomycota</taxon>
        <taxon>Kickxellomycotina</taxon>
        <taxon>Kickxellomycetes</taxon>
        <taxon>Kickxellales</taxon>
        <taxon>Kickxellaceae</taxon>
        <taxon>Coemansia</taxon>
    </lineage>
</organism>